<gene>
    <name evidence="1" type="ORF">AVEN_142892_1</name>
</gene>
<dbReference type="OrthoDB" id="10205358at2759"/>
<proteinExistence type="predicted"/>
<name>A0A4Y2LUN0_ARAVE</name>
<evidence type="ECO:0000313" key="1">
    <source>
        <dbReference type="EMBL" id="GBN18124.1"/>
    </source>
</evidence>
<dbReference type="AlphaFoldDB" id="A0A4Y2LUN0"/>
<keyword evidence="2" id="KW-1185">Reference proteome</keyword>
<sequence length="166" mass="18785">MGEVVKRCCGKDVSDFKKGQIMGLHHSKKTTKEIAEITRIGLRSDQFIIKTSKDGDELSTSRNKCGRKKLLSSWDQRSLKRLVKKNRTKSTLELTAIFNMGHRAYQHAQKGRSKIQSVDRIIGDRAFAGDEELKARIKHTLCAITEHLARTRISCRHSLSYQGGTS</sequence>
<reference evidence="1 2" key="1">
    <citation type="journal article" date="2019" name="Sci. Rep.">
        <title>Orb-weaving spider Araneus ventricosus genome elucidates the spidroin gene catalogue.</title>
        <authorList>
            <person name="Kono N."/>
            <person name="Nakamura H."/>
            <person name="Ohtoshi R."/>
            <person name="Moran D.A.P."/>
            <person name="Shinohara A."/>
            <person name="Yoshida Y."/>
            <person name="Fujiwara M."/>
            <person name="Mori M."/>
            <person name="Tomita M."/>
            <person name="Arakawa K."/>
        </authorList>
    </citation>
    <scope>NUCLEOTIDE SEQUENCE [LARGE SCALE GENOMIC DNA]</scope>
</reference>
<comment type="caution">
    <text evidence="1">The sequence shown here is derived from an EMBL/GenBank/DDBJ whole genome shotgun (WGS) entry which is preliminary data.</text>
</comment>
<organism evidence="1 2">
    <name type="scientific">Araneus ventricosus</name>
    <name type="common">Orbweaver spider</name>
    <name type="synonym">Epeira ventricosa</name>
    <dbReference type="NCBI Taxonomy" id="182803"/>
    <lineage>
        <taxon>Eukaryota</taxon>
        <taxon>Metazoa</taxon>
        <taxon>Ecdysozoa</taxon>
        <taxon>Arthropoda</taxon>
        <taxon>Chelicerata</taxon>
        <taxon>Arachnida</taxon>
        <taxon>Araneae</taxon>
        <taxon>Araneomorphae</taxon>
        <taxon>Entelegynae</taxon>
        <taxon>Araneoidea</taxon>
        <taxon>Araneidae</taxon>
        <taxon>Araneus</taxon>
    </lineage>
</organism>
<dbReference type="Proteomes" id="UP000499080">
    <property type="component" value="Unassembled WGS sequence"/>
</dbReference>
<accession>A0A4Y2LUN0</accession>
<protein>
    <submittedName>
        <fullName evidence="1">Uncharacterized protein</fullName>
    </submittedName>
</protein>
<evidence type="ECO:0000313" key="2">
    <source>
        <dbReference type="Proteomes" id="UP000499080"/>
    </source>
</evidence>
<dbReference type="EMBL" id="BGPR01006339">
    <property type="protein sequence ID" value="GBN18124.1"/>
    <property type="molecule type" value="Genomic_DNA"/>
</dbReference>